<comment type="caution">
    <text evidence="3">The sequence shown here is derived from an EMBL/GenBank/DDBJ whole genome shotgun (WGS) entry which is preliminary data.</text>
</comment>
<dbReference type="Pfam" id="PF01863">
    <property type="entry name" value="YgjP-like"/>
    <property type="match status" value="1"/>
</dbReference>
<feature type="region of interest" description="Disordered" evidence="1">
    <location>
        <begin position="25"/>
        <end position="93"/>
    </location>
</feature>
<feature type="domain" description="YgjP-like metallopeptidase" evidence="2">
    <location>
        <begin position="105"/>
        <end position="313"/>
    </location>
</feature>
<dbReference type="InterPro" id="IPR053136">
    <property type="entry name" value="UTP_pyrophosphatase-like"/>
</dbReference>
<evidence type="ECO:0000259" key="2">
    <source>
        <dbReference type="Pfam" id="PF01863"/>
    </source>
</evidence>
<proteinExistence type="predicted"/>
<evidence type="ECO:0000313" key="3">
    <source>
        <dbReference type="EMBL" id="CBH95990.1"/>
    </source>
</evidence>
<dbReference type="EMBL" id="CABM01000017">
    <property type="protein sequence ID" value="CBH95990.1"/>
    <property type="molecule type" value="Genomic_DNA"/>
</dbReference>
<dbReference type="PANTHER" id="PTHR30399:SF1">
    <property type="entry name" value="UTP PYROPHOSPHATASE"/>
    <property type="match status" value="1"/>
</dbReference>
<organism evidence="3">
    <name type="scientific">mine drainage metagenome</name>
    <dbReference type="NCBI Taxonomy" id="410659"/>
    <lineage>
        <taxon>unclassified sequences</taxon>
        <taxon>metagenomes</taxon>
        <taxon>ecological metagenomes</taxon>
    </lineage>
</organism>
<dbReference type="CDD" id="cd07344">
    <property type="entry name" value="M48_yhfN_like"/>
    <property type="match status" value="1"/>
</dbReference>
<reference evidence="3" key="1">
    <citation type="submission" date="2009-10" db="EMBL/GenBank/DDBJ databases">
        <title>Diversity of trophic interactions inside an arsenic-rich microbial ecosystem.</title>
        <authorList>
            <person name="Bertin P.N."/>
            <person name="Heinrich-Salmeron A."/>
            <person name="Pelletier E."/>
            <person name="Goulhen-Chollet F."/>
            <person name="Arsene-Ploetze F."/>
            <person name="Gallien S."/>
            <person name="Calteau A."/>
            <person name="Vallenet D."/>
            <person name="Casiot C."/>
            <person name="Chane-Woon-Ming B."/>
            <person name="Giloteaux L."/>
            <person name="Barakat M."/>
            <person name="Bonnefoy V."/>
            <person name="Bruneel O."/>
            <person name="Chandler M."/>
            <person name="Cleiss J."/>
            <person name="Duran R."/>
            <person name="Elbaz-Poulichet F."/>
            <person name="Fonknechten N."/>
            <person name="Lauga B."/>
            <person name="Mornico D."/>
            <person name="Ortet P."/>
            <person name="Schaeffer C."/>
            <person name="Siguier P."/>
            <person name="Alexander Thil Smith A."/>
            <person name="Van Dorsselaer A."/>
            <person name="Weissenbach J."/>
            <person name="Medigue C."/>
            <person name="Le Paslier D."/>
        </authorList>
    </citation>
    <scope>NUCLEOTIDE SEQUENCE</scope>
</reference>
<dbReference type="PANTHER" id="PTHR30399">
    <property type="entry name" value="UNCHARACTERIZED PROTEIN YGJP"/>
    <property type="match status" value="1"/>
</dbReference>
<dbReference type="InterPro" id="IPR002725">
    <property type="entry name" value="YgjP-like_metallopeptidase"/>
</dbReference>
<name>E6PM38_9ZZZZ</name>
<dbReference type="GO" id="GO:0016787">
    <property type="term" value="F:hydrolase activity"/>
    <property type="evidence" value="ECO:0007669"/>
    <property type="project" value="UniProtKB-KW"/>
</dbReference>
<keyword evidence="3" id="KW-0378">Hydrolase</keyword>
<accession>E6PM38</accession>
<sequence length="320" mass="35654">MQNKTEPSRQLSLFEGVDLAILAIEPPSIQPPATRPQRPRPSGEVPAPLATPLAPGVAPPLVSQPAPPSAPPRIAPPQEPTPPATRRYDDGTHRFDYTLRRASRRSIGIRIDDQGIVVSAPRWVALGQVQSALADKAAWVVRQHGLREQRHRAQQATRIDWREGGRLPYLGRTLTLRLGADGSTARLQDDAGELHLPLPADSDARRVRDTAQAWLQREAMALFQQRTAHFAQRLGVVVRAIKLTSASTRWGSATACGTLRLHWRLLHFSPAIVDYVVAHEVAHLREMNHSPRFWQTVGGLFPEWQTARSELRHSLLPPWE</sequence>
<protein>
    <submittedName>
        <fullName evidence="3">Putative metal-dependent hydrolase</fullName>
    </submittedName>
</protein>
<dbReference type="AlphaFoldDB" id="E6PM38"/>
<feature type="compositionally biased region" description="Pro residues" evidence="1">
    <location>
        <begin position="65"/>
        <end position="83"/>
    </location>
</feature>
<gene>
    <name evidence="3" type="ORF">CARN2_0979</name>
</gene>
<evidence type="ECO:0000256" key="1">
    <source>
        <dbReference type="SAM" id="MobiDB-lite"/>
    </source>
</evidence>
<dbReference type="Gene3D" id="3.30.2010.10">
    <property type="entry name" value="Metalloproteases ('zincins'), catalytic domain"/>
    <property type="match status" value="1"/>
</dbReference>